<dbReference type="Proteomes" id="UP000185109">
    <property type="component" value="Chromosome"/>
</dbReference>
<reference evidence="2 3" key="1">
    <citation type="submission" date="2016-09" db="EMBL/GenBank/DDBJ databases">
        <title>The complete genome sequences of Rhizobium gallicum, symbiovars gallicum and phaseoli, symbionts associated to common bean (Phaseolus vulgaris).</title>
        <authorList>
            <person name="Bustos P."/>
            <person name="Santamaria R.I."/>
            <person name="Perez-Carrascal O.M."/>
            <person name="Juarez S."/>
            <person name="Lozano L."/>
            <person name="Martinez-Flores I."/>
            <person name="Martinez-Romero E."/>
            <person name="Cevallos M."/>
            <person name="Romero D."/>
            <person name="Davila G."/>
            <person name="Gonzalez V."/>
        </authorList>
    </citation>
    <scope>NUCLEOTIDE SEQUENCE [LARGE SCALE GENOMIC DNA]</scope>
    <source>
        <strain evidence="2 3">8C-3</strain>
    </source>
</reference>
<dbReference type="RefSeq" id="WP_074060826.1">
    <property type="nucleotide sequence ID" value="NZ_CP017241.1"/>
</dbReference>
<name>A0A1L5P2A4_RHIET</name>
<evidence type="ECO:0000313" key="2">
    <source>
        <dbReference type="EMBL" id="APO74265.1"/>
    </source>
</evidence>
<dbReference type="AlphaFoldDB" id="A0A1L5P2A4"/>
<evidence type="ECO:0000256" key="1">
    <source>
        <dbReference type="SAM" id="Coils"/>
    </source>
</evidence>
<sequence>MSKTDRFNVSVKAGGKTYAPGQAVPIGGKGGMTDEDAARIRSEFGTFTGSPEVNSDAGGLLGTAEIEALNQRNDTLVTEKRELEGKLAAKTQEYERLVAENSKLAAKYEKLDADHTQLGKDNIALGERITTLEAEIVKLKKPA</sequence>
<feature type="coiled-coil region" evidence="1">
    <location>
        <begin position="66"/>
        <end position="114"/>
    </location>
</feature>
<dbReference type="Gene3D" id="1.10.287.1490">
    <property type="match status" value="1"/>
</dbReference>
<accession>A0A1L5P2A4</accession>
<protein>
    <submittedName>
        <fullName evidence="2">Uncharacterized protein</fullName>
    </submittedName>
</protein>
<keyword evidence="1" id="KW-0175">Coiled coil</keyword>
<dbReference type="EMBL" id="CP017241">
    <property type="protein sequence ID" value="APO74265.1"/>
    <property type="molecule type" value="Genomic_DNA"/>
</dbReference>
<evidence type="ECO:0000313" key="3">
    <source>
        <dbReference type="Proteomes" id="UP000185109"/>
    </source>
</evidence>
<organism evidence="2 3">
    <name type="scientific">Rhizobium etli 8C-3</name>
    <dbReference type="NCBI Taxonomy" id="538025"/>
    <lineage>
        <taxon>Bacteria</taxon>
        <taxon>Pseudomonadati</taxon>
        <taxon>Pseudomonadota</taxon>
        <taxon>Alphaproteobacteria</taxon>
        <taxon>Hyphomicrobiales</taxon>
        <taxon>Rhizobiaceae</taxon>
        <taxon>Rhizobium/Agrobacterium group</taxon>
        <taxon>Rhizobium</taxon>
    </lineage>
</organism>
<proteinExistence type="predicted"/>
<gene>
    <name evidence="2" type="ORF">AM571_CH01430</name>
</gene>